<reference evidence="1" key="1">
    <citation type="submission" date="2016-04" db="EMBL/GenBank/DDBJ databases">
        <authorList>
            <person name="Evans L.H."/>
            <person name="Alamgir A."/>
            <person name="Owens N."/>
            <person name="Weber N.D."/>
            <person name="Virtaneva K."/>
            <person name="Barbian K."/>
            <person name="Babar A."/>
            <person name="Rosenke K."/>
        </authorList>
    </citation>
    <scope>NUCLEOTIDE SEQUENCE</scope>
    <source>
        <strain evidence="1">86</strain>
    </source>
</reference>
<evidence type="ECO:0000313" key="1">
    <source>
        <dbReference type="EMBL" id="SBW06264.1"/>
    </source>
</evidence>
<accession>A0A212K3G4</accession>
<protein>
    <submittedName>
        <fullName evidence="1">Uncharacterized protein</fullName>
    </submittedName>
</protein>
<dbReference type="EMBL" id="FLUN01000001">
    <property type="protein sequence ID" value="SBW06264.1"/>
    <property type="molecule type" value="Genomic_DNA"/>
</dbReference>
<gene>
    <name evidence="1" type="ORF">KL86CLO1_12139</name>
</gene>
<dbReference type="AlphaFoldDB" id="A0A212K3G4"/>
<organism evidence="1">
    <name type="scientific">uncultured Eubacteriales bacterium</name>
    <dbReference type="NCBI Taxonomy" id="172733"/>
    <lineage>
        <taxon>Bacteria</taxon>
        <taxon>Bacillati</taxon>
        <taxon>Bacillota</taxon>
        <taxon>Clostridia</taxon>
        <taxon>Eubacteriales</taxon>
        <taxon>environmental samples</taxon>
    </lineage>
</organism>
<proteinExistence type="predicted"/>
<name>A0A212K3G4_9FIRM</name>
<sequence length="54" mass="6123">MEMIIFAICLRFDKVDVPSSAYINRASGFACEFMKMIFVEIGAESNFMHMVAIP</sequence>